<comment type="caution">
    <text evidence="1">The sequence shown here is derived from an EMBL/GenBank/DDBJ whole genome shotgun (WGS) entry which is preliminary data.</text>
</comment>
<dbReference type="Proteomes" id="UP000236895">
    <property type="component" value="Unassembled WGS sequence"/>
</dbReference>
<organism evidence="1 2">
    <name type="scientific">Candidatus Liberibacter solanacearum</name>
    <dbReference type="NCBI Taxonomy" id="556287"/>
    <lineage>
        <taxon>Bacteria</taxon>
        <taxon>Pseudomonadati</taxon>
        <taxon>Pseudomonadota</taxon>
        <taxon>Alphaproteobacteria</taxon>
        <taxon>Hyphomicrobiales</taxon>
        <taxon>Rhizobiaceae</taxon>
        <taxon>Liberibacter</taxon>
    </lineage>
</organism>
<evidence type="ECO:0000313" key="2">
    <source>
        <dbReference type="Proteomes" id="UP000236895"/>
    </source>
</evidence>
<dbReference type="EMBL" id="PKRU02000035">
    <property type="protein sequence ID" value="RPD36758.1"/>
    <property type="molecule type" value="Genomic_DNA"/>
</dbReference>
<name>A0A3R7TIS4_9HYPH</name>
<dbReference type="AlphaFoldDB" id="A0A3R7TIS4"/>
<reference evidence="1 2" key="1">
    <citation type="submission" date="2018-11" db="EMBL/GenBank/DDBJ databases">
        <title>Genome Analysis of Haplotype D of Candidatus Liberibacter Solanacearum.</title>
        <authorList>
            <person name="Katsir L."/>
            <person name="Ruan Z."/>
            <person name="Santos Garcia D."/>
            <person name="Piasezky A."/>
            <person name="Jiang J."/>
            <person name="Sela N."/>
            <person name="Freilich S."/>
            <person name="Bahar O."/>
        </authorList>
    </citation>
    <scope>NUCLEOTIDE SEQUENCE [LARGE SCALE GENOMIC DNA]</scope>
    <source>
        <strain evidence="2">haplotype D1</strain>
    </source>
</reference>
<evidence type="ECO:0008006" key="3">
    <source>
        <dbReference type="Google" id="ProtNLM"/>
    </source>
</evidence>
<gene>
    <name evidence="1" type="ORF">C0030_005995</name>
</gene>
<sequence length="87" mass="9069">MLNIKKLGLASTIAMLSVPITLGGCDNPATDLNDKATKILTELKALNKENPVAGLAQLNEKATKILTGIEALNKANPATSAPTDQEN</sequence>
<accession>A0A3R7TIS4</accession>
<evidence type="ECO:0000313" key="1">
    <source>
        <dbReference type="EMBL" id="RPD36758.1"/>
    </source>
</evidence>
<proteinExistence type="predicted"/>
<protein>
    <recommendedName>
        <fullName evidence="3">Lipoprotein</fullName>
    </recommendedName>
</protein>
<dbReference type="RefSeq" id="WP_103847090.1">
    <property type="nucleotide sequence ID" value="NZ_PKRU02000035.1"/>
</dbReference>
<dbReference type="PROSITE" id="PS51257">
    <property type="entry name" value="PROKAR_LIPOPROTEIN"/>
    <property type="match status" value="1"/>
</dbReference>